<organism evidence="4 5">
    <name type="scientific">Photobacterium frigidiphilum</name>
    <dbReference type="NCBI Taxonomy" id="264736"/>
    <lineage>
        <taxon>Bacteria</taxon>
        <taxon>Pseudomonadati</taxon>
        <taxon>Pseudomonadota</taxon>
        <taxon>Gammaproteobacteria</taxon>
        <taxon>Vibrionales</taxon>
        <taxon>Vibrionaceae</taxon>
        <taxon>Photobacterium</taxon>
    </lineage>
</organism>
<gene>
    <name evidence="4" type="ORF">C9J12_18835</name>
</gene>
<dbReference type="Gene3D" id="3.40.50.300">
    <property type="entry name" value="P-loop containing nucleotide triphosphate hydrolases"/>
    <property type="match status" value="1"/>
</dbReference>
<dbReference type="GO" id="GO:0016020">
    <property type="term" value="C:membrane"/>
    <property type="evidence" value="ECO:0007669"/>
    <property type="project" value="TreeGrafter"/>
</dbReference>
<dbReference type="PANTHER" id="PTHR24221:SF503">
    <property type="entry name" value="MITOCHONDRIAL POTASSIUM CHANNEL ATP-BINDING SUBUNIT"/>
    <property type="match status" value="1"/>
</dbReference>
<dbReference type="PANTHER" id="PTHR24221">
    <property type="entry name" value="ATP-BINDING CASSETTE SUB-FAMILY B"/>
    <property type="match status" value="1"/>
</dbReference>
<dbReference type="Proteomes" id="UP000240987">
    <property type="component" value="Unassembled WGS sequence"/>
</dbReference>
<dbReference type="SUPFAM" id="SSF52540">
    <property type="entry name" value="P-loop containing nucleoside triphosphate hydrolases"/>
    <property type="match status" value="1"/>
</dbReference>
<dbReference type="GO" id="GO:0016887">
    <property type="term" value="F:ATP hydrolysis activity"/>
    <property type="evidence" value="ECO:0007669"/>
    <property type="project" value="InterPro"/>
</dbReference>
<dbReference type="Pfam" id="PF00005">
    <property type="entry name" value="ABC_tran"/>
    <property type="match status" value="1"/>
</dbReference>
<dbReference type="EMBL" id="PYMJ01000022">
    <property type="protein sequence ID" value="PSU46337.1"/>
    <property type="molecule type" value="Genomic_DNA"/>
</dbReference>
<dbReference type="InterPro" id="IPR039421">
    <property type="entry name" value="Type_1_exporter"/>
</dbReference>
<evidence type="ECO:0000256" key="2">
    <source>
        <dbReference type="ARBA" id="ARBA00022840"/>
    </source>
</evidence>
<dbReference type="CDD" id="cd03228">
    <property type="entry name" value="ABCC_MRP_Like"/>
    <property type="match status" value="1"/>
</dbReference>
<evidence type="ECO:0000256" key="1">
    <source>
        <dbReference type="ARBA" id="ARBA00022741"/>
    </source>
</evidence>
<dbReference type="GO" id="GO:0005524">
    <property type="term" value="F:ATP binding"/>
    <property type="evidence" value="ECO:0007669"/>
    <property type="project" value="UniProtKB-KW"/>
</dbReference>
<evidence type="ECO:0000313" key="5">
    <source>
        <dbReference type="Proteomes" id="UP000240987"/>
    </source>
</evidence>
<dbReference type="InterPro" id="IPR003439">
    <property type="entry name" value="ABC_transporter-like_ATP-bd"/>
</dbReference>
<name>A0A2T3JBW7_9GAMM</name>
<keyword evidence="2" id="KW-0067">ATP-binding</keyword>
<keyword evidence="5" id="KW-1185">Reference proteome</keyword>
<dbReference type="GO" id="GO:0042626">
    <property type="term" value="F:ATPase-coupled transmembrane transporter activity"/>
    <property type="evidence" value="ECO:0007669"/>
    <property type="project" value="TreeGrafter"/>
</dbReference>
<dbReference type="PROSITE" id="PS00211">
    <property type="entry name" value="ABC_TRANSPORTER_1"/>
    <property type="match status" value="1"/>
</dbReference>
<dbReference type="InterPro" id="IPR003593">
    <property type="entry name" value="AAA+_ATPase"/>
</dbReference>
<protein>
    <submittedName>
        <fullName evidence="4">ABC transporter</fullName>
    </submittedName>
</protein>
<evidence type="ECO:0000259" key="3">
    <source>
        <dbReference type="PROSITE" id="PS50893"/>
    </source>
</evidence>
<evidence type="ECO:0000313" key="4">
    <source>
        <dbReference type="EMBL" id="PSU46337.1"/>
    </source>
</evidence>
<comment type="caution">
    <text evidence="4">The sequence shown here is derived from an EMBL/GenBank/DDBJ whole genome shotgun (WGS) entry which is preliminary data.</text>
</comment>
<dbReference type="InterPro" id="IPR027417">
    <property type="entry name" value="P-loop_NTPase"/>
</dbReference>
<accession>A0A2T3JBW7</accession>
<dbReference type="OrthoDB" id="4408248at2"/>
<dbReference type="PROSITE" id="PS50893">
    <property type="entry name" value="ABC_TRANSPORTER_2"/>
    <property type="match status" value="1"/>
</dbReference>
<sequence length="229" mass="24840">MTNNADILLLINQLGSGLETKNGMLLTQTVKSGEHLAISGSSGCGKTSLLMVLAGLKEPNSGSFSWQGQPVLVDGLTWWRQQFCYLPQQPVMGAETISQVLRLPWTLNAIRNVPSPSSETSLLNQDAATEPSEQACIHALRQVGLKQSLDTDVNLLSGGEKQRIAIARAVLMQRPLWLLDEPTSALDGTSRDTIIELLTTLAPTRISVSHDPVWLASSDHLHHMESNNG</sequence>
<reference evidence="4 5" key="1">
    <citation type="submission" date="2018-01" db="EMBL/GenBank/DDBJ databases">
        <title>Whole genome sequencing of Histamine producing bacteria.</title>
        <authorList>
            <person name="Butler K."/>
        </authorList>
    </citation>
    <scope>NUCLEOTIDE SEQUENCE [LARGE SCALE GENOMIC DNA]</scope>
    <source>
        <strain evidence="4 5">JCM 12947</strain>
    </source>
</reference>
<dbReference type="RefSeq" id="WP_107244119.1">
    <property type="nucleotide sequence ID" value="NZ_JAKJUA010000054.1"/>
</dbReference>
<dbReference type="InterPro" id="IPR017871">
    <property type="entry name" value="ABC_transporter-like_CS"/>
</dbReference>
<dbReference type="SMART" id="SM00382">
    <property type="entry name" value="AAA"/>
    <property type="match status" value="1"/>
</dbReference>
<feature type="domain" description="ABC transporter" evidence="3">
    <location>
        <begin position="8"/>
        <end position="228"/>
    </location>
</feature>
<dbReference type="AlphaFoldDB" id="A0A2T3JBW7"/>
<proteinExistence type="predicted"/>
<keyword evidence="1" id="KW-0547">Nucleotide-binding</keyword>